<dbReference type="Pfam" id="PF06487">
    <property type="entry name" value="SAP18"/>
    <property type="match status" value="1"/>
</dbReference>
<comment type="similarity">
    <text evidence="1">Belongs to the SAP18 family.</text>
</comment>
<reference evidence="3" key="1">
    <citation type="submission" date="2023-10" db="EMBL/GenBank/DDBJ databases">
        <authorList>
            <person name="Hackl T."/>
        </authorList>
    </citation>
    <scope>NUCLEOTIDE SEQUENCE</scope>
</reference>
<name>A0AAI8VL00_9PEZI</name>
<keyword evidence="4" id="KW-1185">Reference proteome</keyword>
<dbReference type="GO" id="GO:0005634">
    <property type="term" value="C:nucleus"/>
    <property type="evidence" value="ECO:0007669"/>
    <property type="project" value="TreeGrafter"/>
</dbReference>
<evidence type="ECO:0000256" key="1">
    <source>
        <dbReference type="ARBA" id="ARBA00009143"/>
    </source>
</evidence>
<evidence type="ECO:0000313" key="3">
    <source>
        <dbReference type="EMBL" id="CAJ2506844.1"/>
    </source>
</evidence>
<organism evidence="3 4">
    <name type="scientific">Anthostomella pinea</name>
    <dbReference type="NCBI Taxonomy" id="933095"/>
    <lineage>
        <taxon>Eukaryota</taxon>
        <taxon>Fungi</taxon>
        <taxon>Dikarya</taxon>
        <taxon>Ascomycota</taxon>
        <taxon>Pezizomycotina</taxon>
        <taxon>Sordariomycetes</taxon>
        <taxon>Xylariomycetidae</taxon>
        <taxon>Xylariales</taxon>
        <taxon>Xylariaceae</taxon>
        <taxon>Anthostomella</taxon>
    </lineage>
</organism>
<proteinExistence type="inferred from homology"/>
<dbReference type="Gene3D" id="3.10.20.550">
    <property type="entry name" value="ASAP complex, SAP18 subunit"/>
    <property type="match status" value="1"/>
</dbReference>
<sequence>MDRHATPPFMLQLFCRAGAFHRPDEFTSTQLPPHLSLYTWPNCTLTELAHQITSSSDDNTSLLPPSAIGTRLAFRLIFPDTRSNANGAMTARYMVKELGSVIIGDGGRGLDPDDLDAERSLETETDGSKTLSEARFVVGDYISCAILPPLPDGSVAPPSSARMGRGAGASEPRAAVGRTPSGPGRAIDRERERERERENGFGRPGRGRERGRGGFDDFVGGRAGRVPMGEWRRGERLPDAPSPARPRGRGGRF</sequence>
<dbReference type="AlphaFoldDB" id="A0AAI8VL00"/>
<feature type="compositionally biased region" description="Basic and acidic residues" evidence="2">
    <location>
        <begin position="186"/>
        <end position="215"/>
    </location>
</feature>
<dbReference type="PANTHER" id="PTHR13082">
    <property type="entry name" value="SAP18"/>
    <property type="match status" value="1"/>
</dbReference>
<dbReference type="EMBL" id="CAUWAG010000010">
    <property type="protein sequence ID" value="CAJ2506844.1"/>
    <property type="molecule type" value="Genomic_DNA"/>
</dbReference>
<dbReference type="Proteomes" id="UP001295740">
    <property type="component" value="Unassembled WGS sequence"/>
</dbReference>
<dbReference type="InterPro" id="IPR042534">
    <property type="entry name" value="SAP18_sf"/>
</dbReference>
<evidence type="ECO:0000313" key="4">
    <source>
        <dbReference type="Proteomes" id="UP001295740"/>
    </source>
</evidence>
<feature type="region of interest" description="Disordered" evidence="2">
    <location>
        <begin position="148"/>
        <end position="253"/>
    </location>
</feature>
<feature type="region of interest" description="Disordered" evidence="2">
    <location>
        <begin position="105"/>
        <end position="128"/>
    </location>
</feature>
<comment type="caution">
    <text evidence="3">The sequence shown here is derived from an EMBL/GenBank/DDBJ whole genome shotgun (WGS) entry which is preliminary data.</text>
</comment>
<dbReference type="PANTHER" id="PTHR13082:SF0">
    <property type="entry name" value="HISTONE DEACETYLASE COMPLEX SUBUNIT SAP18"/>
    <property type="match status" value="1"/>
</dbReference>
<accession>A0AAI8VL00</accession>
<evidence type="ECO:0000256" key="2">
    <source>
        <dbReference type="SAM" id="MobiDB-lite"/>
    </source>
</evidence>
<gene>
    <name evidence="3" type="ORF">KHLLAP_LOCUS7312</name>
</gene>
<dbReference type="InterPro" id="IPR010516">
    <property type="entry name" value="SAP18"/>
</dbReference>
<protein>
    <submittedName>
        <fullName evidence="3">Uu.00g080300.m01.CDS01</fullName>
    </submittedName>
</protein>